<accession>A0AC61R6I3</accession>
<dbReference type="Proteomes" id="UP000308836">
    <property type="component" value="Unassembled WGS sequence"/>
</dbReference>
<keyword evidence="2" id="KW-1185">Reference proteome</keyword>
<evidence type="ECO:0000313" key="2">
    <source>
        <dbReference type="Proteomes" id="UP000308836"/>
    </source>
</evidence>
<gene>
    <name evidence="1" type="ORF">E5336_08020</name>
</gene>
<protein>
    <submittedName>
        <fullName evidence="1">MarR family transcriptional regulator</fullName>
    </submittedName>
</protein>
<comment type="caution">
    <text evidence="1">The sequence shown here is derived from an EMBL/GenBank/DDBJ whole genome shotgun (WGS) entry which is preliminary data.</text>
</comment>
<organism evidence="1 2">
    <name type="scientific">Dubosiella muris</name>
    <dbReference type="NCBI Taxonomy" id="3038133"/>
    <lineage>
        <taxon>Bacteria</taxon>
        <taxon>Bacillati</taxon>
        <taxon>Bacillota</taxon>
        <taxon>Erysipelotrichia</taxon>
        <taxon>Erysipelotrichales</taxon>
        <taxon>Erysipelotrichaceae</taxon>
        <taxon>Dubosiella</taxon>
    </lineage>
</organism>
<reference evidence="1" key="1">
    <citation type="submission" date="2019-04" db="EMBL/GenBank/DDBJ databases">
        <title>Microbes associate with the intestines of laboratory mice.</title>
        <authorList>
            <person name="Navarre W."/>
            <person name="Wong E."/>
            <person name="Huang K."/>
            <person name="Tropini C."/>
            <person name="Ng K."/>
            <person name="Yu B."/>
        </authorList>
    </citation>
    <scope>NUCLEOTIDE SEQUENCE</scope>
    <source>
        <strain evidence="1">NM09_H32</strain>
    </source>
</reference>
<dbReference type="EMBL" id="SRYG01000015">
    <property type="protein sequence ID" value="TGY65630.1"/>
    <property type="molecule type" value="Genomic_DNA"/>
</dbReference>
<proteinExistence type="predicted"/>
<name>A0AC61R6I3_9FIRM</name>
<evidence type="ECO:0000313" key="1">
    <source>
        <dbReference type="EMBL" id="TGY65630.1"/>
    </source>
</evidence>
<sequence length="155" mass="18410">MKGVFMEEKPVKATMIERLFRTFNLLKEKVDSSGQIRPRQIVILRYIHKCPNHRTTISNLARHYQITDAAASQMVTYFEKKGWVEKVRTEFDRRVVYVKVSDGFMAEMKEKFTQMMEDVNNYMTYLGPKDALALERILEKTIRYMEDETPEEENV</sequence>